<dbReference type="Gene3D" id="3.60.21.10">
    <property type="match status" value="1"/>
</dbReference>
<proteinExistence type="predicted"/>
<evidence type="ECO:0000313" key="3">
    <source>
        <dbReference type="Proteomes" id="UP000663848"/>
    </source>
</evidence>
<evidence type="ECO:0000313" key="2">
    <source>
        <dbReference type="EMBL" id="CAF5011190.1"/>
    </source>
</evidence>
<dbReference type="SUPFAM" id="SSF56300">
    <property type="entry name" value="Metallo-dependent phosphatases"/>
    <property type="match status" value="1"/>
</dbReference>
<feature type="domain" description="Purple acid phosphatase C-terminal" evidence="1">
    <location>
        <begin position="42"/>
        <end position="100"/>
    </location>
</feature>
<dbReference type="PANTHER" id="PTHR45778">
    <property type="entry name" value="PURPLE ACID PHOSPHATASE-RELATED"/>
    <property type="match status" value="1"/>
</dbReference>
<dbReference type="EMBL" id="CAJOBR010035599">
    <property type="protein sequence ID" value="CAF5011190.1"/>
    <property type="molecule type" value="Genomic_DNA"/>
</dbReference>
<dbReference type="PANTHER" id="PTHR45778:SF7">
    <property type="entry name" value="PURPLE ACID PHOSPHATASE"/>
    <property type="match status" value="1"/>
</dbReference>
<feature type="non-terminal residue" evidence="2">
    <location>
        <position position="1"/>
    </location>
</feature>
<organism evidence="2 3">
    <name type="scientific">Rotaria socialis</name>
    <dbReference type="NCBI Taxonomy" id="392032"/>
    <lineage>
        <taxon>Eukaryota</taxon>
        <taxon>Metazoa</taxon>
        <taxon>Spiralia</taxon>
        <taxon>Gnathifera</taxon>
        <taxon>Rotifera</taxon>
        <taxon>Eurotatoria</taxon>
        <taxon>Bdelloidea</taxon>
        <taxon>Philodinida</taxon>
        <taxon>Philodinidae</taxon>
        <taxon>Rotaria</taxon>
    </lineage>
</organism>
<dbReference type="Proteomes" id="UP000663848">
    <property type="component" value="Unassembled WGS sequence"/>
</dbReference>
<sequence>IMLQFYLEPLFYRYHVDVNLFAHKHSYERTCPMYKQQCVSDGITHVLIGMAGQDIDSGEYSGAEWSIYHDQEYGYSQIWANRTYLHFTYYHNDNDAVVDQFVLQK</sequence>
<protein>
    <recommendedName>
        <fullName evidence="1">Purple acid phosphatase C-terminal domain-containing protein</fullName>
    </recommendedName>
</protein>
<name>A0A822ARR8_9BILA</name>
<dbReference type="InterPro" id="IPR029052">
    <property type="entry name" value="Metallo-depent_PP-like"/>
</dbReference>
<accession>A0A822ARR8</accession>
<evidence type="ECO:0000259" key="1">
    <source>
        <dbReference type="Pfam" id="PF14008"/>
    </source>
</evidence>
<dbReference type="Pfam" id="PF14008">
    <property type="entry name" value="Metallophos_C"/>
    <property type="match status" value="1"/>
</dbReference>
<comment type="caution">
    <text evidence="2">The sequence shown here is derived from an EMBL/GenBank/DDBJ whole genome shotgun (WGS) entry which is preliminary data.</text>
</comment>
<dbReference type="InterPro" id="IPR025733">
    <property type="entry name" value="PAPs_C"/>
</dbReference>
<gene>
    <name evidence="2" type="ORF">QYT958_LOCUS39081</name>
</gene>
<reference evidence="2" key="1">
    <citation type="submission" date="2021-02" db="EMBL/GenBank/DDBJ databases">
        <authorList>
            <person name="Nowell W R."/>
        </authorList>
    </citation>
    <scope>NUCLEOTIDE SEQUENCE</scope>
</reference>
<dbReference type="AlphaFoldDB" id="A0A822ARR8"/>